<accession>A0A564YJV5</accession>
<keyword evidence="3" id="KW-1185">Reference proteome</keyword>
<organism evidence="2 3">
    <name type="scientific">Hymenolepis diminuta</name>
    <name type="common">Rat tapeworm</name>
    <dbReference type="NCBI Taxonomy" id="6216"/>
    <lineage>
        <taxon>Eukaryota</taxon>
        <taxon>Metazoa</taxon>
        <taxon>Spiralia</taxon>
        <taxon>Lophotrochozoa</taxon>
        <taxon>Platyhelminthes</taxon>
        <taxon>Cestoda</taxon>
        <taxon>Eucestoda</taxon>
        <taxon>Cyclophyllidea</taxon>
        <taxon>Hymenolepididae</taxon>
        <taxon>Hymenolepis</taxon>
    </lineage>
</organism>
<evidence type="ECO:0000256" key="1">
    <source>
        <dbReference type="SAM" id="MobiDB-lite"/>
    </source>
</evidence>
<evidence type="ECO:0000313" key="3">
    <source>
        <dbReference type="Proteomes" id="UP000321570"/>
    </source>
</evidence>
<sequence length="285" mass="31032">MKHFRYLLQGCQFMILTDHKPLTYVTRVSSDHYSPHETRHLSVTKAVDFHPFTKAQKADSELQEFRNRPTSPKLKDIPLLTTPGLITCDASTACPVNVPTLLPLRTSILLSNGGSGATYHRGNSSHLYRPSLVSLSTPLHSTVFNNHHSATQSRVSRNTSSVSTDSANSASLHIRTGSNSFETIGGDVFAPPRPLVCTTVTAYSGDPAPPHPIANAAPLGDAVKRPKPLCFGVGEKITLLQPYDGSKWLQLSEDAGAHGGEPSKDDLSSRKIRARRWSMNLESVD</sequence>
<feature type="compositionally biased region" description="Low complexity" evidence="1">
    <location>
        <begin position="153"/>
        <end position="168"/>
    </location>
</feature>
<name>A0A564YJV5_HYMDI</name>
<proteinExistence type="predicted"/>
<dbReference type="EMBL" id="CABIJS010000244">
    <property type="protein sequence ID" value="VUZ47541.1"/>
    <property type="molecule type" value="Genomic_DNA"/>
</dbReference>
<dbReference type="AlphaFoldDB" id="A0A564YJV5"/>
<dbReference type="Proteomes" id="UP000321570">
    <property type="component" value="Unassembled WGS sequence"/>
</dbReference>
<reference evidence="2 3" key="1">
    <citation type="submission" date="2019-07" db="EMBL/GenBank/DDBJ databases">
        <authorList>
            <person name="Jastrzebski P J."/>
            <person name="Paukszto L."/>
            <person name="Jastrzebski P J."/>
        </authorList>
    </citation>
    <scope>NUCLEOTIDE SEQUENCE [LARGE SCALE GENOMIC DNA]</scope>
    <source>
        <strain evidence="2 3">WMS-il1</strain>
    </source>
</reference>
<protein>
    <recommendedName>
        <fullName evidence="4">Reverse transcriptase RNase H-like domain-containing protein</fullName>
    </recommendedName>
</protein>
<feature type="region of interest" description="Disordered" evidence="1">
    <location>
        <begin position="148"/>
        <end position="168"/>
    </location>
</feature>
<evidence type="ECO:0000313" key="2">
    <source>
        <dbReference type="EMBL" id="VUZ47541.1"/>
    </source>
</evidence>
<gene>
    <name evidence="2" type="ORF">WMSIL1_LOCUS7134</name>
</gene>
<evidence type="ECO:0008006" key="4">
    <source>
        <dbReference type="Google" id="ProtNLM"/>
    </source>
</evidence>